<reference evidence="1" key="1">
    <citation type="submission" date="2014-11" db="EMBL/GenBank/DDBJ databases">
        <authorList>
            <person name="Amaro Gonzalez C."/>
        </authorList>
    </citation>
    <scope>NUCLEOTIDE SEQUENCE</scope>
</reference>
<proteinExistence type="predicted"/>
<reference evidence="1" key="2">
    <citation type="journal article" date="2015" name="Fish Shellfish Immunol.">
        <title>Early steps in the European eel (Anguilla anguilla)-Vibrio vulnificus interaction in the gills: Role of the RtxA13 toxin.</title>
        <authorList>
            <person name="Callol A."/>
            <person name="Pajuelo D."/>
            <person name="Ebbesson L."/>
            <person name="Teles M."/>
            <person name="MacKenzie S."/>
            <person name="Amaro C."/>
        </authorList>
    </citation>
    <scope>NUCLEOTIDE SEQUENCE</scope>
</reference>
<accession>A0A0E9VCQ1</accession>
<name>A0A0E9VCQ1_ANGAN</name>
<sequence length="19" mass="2191">MEAVPLSRNPSHSSRYSWS</sequence>
<evidence type="ECO:0000313" key="1">
    <source>
        <dbReference type="EMBL" id="JAH75894.1"/>
    </source>
</evidence>
<dbReference type="AlphaFoldDB" id="A0A0E9VCQ1"/>
<dbReference type="EMBL" id="GBXM01032683">
    <property type="protein sequence ID" value="JAH75894.1"/>
    <property type="molecule type" value="Transcribed_RNA"/>
</dbReference>
<protein>
    <submittedName>
        <fullName evidence="1">Uncharacterized protein</fullName>
    </submittedName>
</protein>
<organism evidence="1">
    <name type="scientific">Anguilla anguilla</name>
    <name type="common">European freshwater eel</name>
    <name type="synonym">Muraena anguilla</name>
    <dbReference type="NCBI Taxonomy" id="7936"/>
    <lineage>
        <taxon>Eukaryota</taxon>
        <taxon>Metazoa</taxon>
        <taxon>Chordata</taxon>
        <taxon>Craniata</taxon>
        <taxon>Vertebrata</taxon>
        <taxon>Euteleostomi</taxon>
        <taxon>Actinopterygii</taxon>
        <taxon>Neopterygii</taxon>
        <taxon>Teleostei</taxon>
        <taxon>Anguilliformes</taxon>
        <taxon>Anguillidae</taxon>
        <taxon>Anguilla</taxon>
    </lineage>
</organism>